<accession>A0A3E4L310</accession>
<evidence type="ECO:0000313" key="9">
    <source>
        <dbReference type="Proteomes" id="UP000285013"/>
    </source>
</evidence>
<gene>
    <name evidence="4" type="ORF">DWX27_11860</name>
    <name evidence="6" type="ORF">DWZ32_18265</name>
    <name evidence="5" type="ORF">DWZ95_07990</name>
    <name evidence="7" type="ORF">EAJ06_09655</name>
</gene>
<keyword evidence="1" id="KW-1133">Transmembrane helix</keyword>
<dbReference type="EMBL" id="QRWT01000011">
    <property type="protein sequence ID" value="RGT51472.1"/>
    <property type="molecule type" value="Genomic_DNA"/>
</dbReference>
<protein>
    <submittedName>
        <fullName evidence="4">Phosphatase PAP2 family protein</fullName>
    </submittedName>
</protein>
<sequence length="200" mass="22391">MKRTIFFVFFASLVVLSISAQNWDINTLHKINSWDGKFIRNYNKIISRTEPYIAVGVPVAMVLAAWVKKDRELLKDAVYVGTSVAGAFVVTYGLKYLIDRERPFDRYPDRVHAYSHETSPSFPSGHTATAFALATSLCVKYPKWYVIGPSALWACSVGMSRMNEGVHYPSDVLAGAVIGAGCAVVNIYVNRWLNKWLFGN</sequence>
<keyword evidence="2" id="KW-0732">Signal</keyword>
<feature type="signal peptide" evidence="2">
    <location>
        <begin position="1"/>
        <end position="20"/>
    </location>
</feature>
<reference evidence="8 9" key="1">
    <citation type="submission" date="2018-08" db="EMBL/GenBank/DDBJ databases">
        <title>A genome reference for cultivated species of the human gut microbiota.</title>
        <authorList>
            <person name="Zou Y."/>
            <person name="Xue W."/>
            <person name="Luo G."/>
        </authorList>
    </citation>
    <scope>NUCLEOTIDE SEQUENCE [LARGE SCALE GENOMIC DNA]</scope>
    <source>
        <strain evidence="4 8">AF19-10AC</strain>
        <strain evidence="6 10">AF31-23</strain>
        <strain evidence="5 9">AF36-16BH</strain>
    </source>
</reference>
<evidence type="ECO:0000313" key="7">
    <source>
        <dbReference type="EMBL" id="RYT80671.1"/>
    </source>
</evidence>
<dbReference type="PANTHER" id="PTHR14969:SF13">
    <property type="entry name" value="AT30094P"/>
    <property type="match status" value="1"/>
</dbReference>
<dbReference type="CDD" id="cd03392">
    <property type="entry name" value="PAP2_like_2"/>
    <property type="match status" value="1"/>
</dbReference>
<evidence type="ECO:0000259" key="3">
    <source>
        <dbReference type="SMART" id="SM00014"/>
    </source>
</evidence>
<dbReference type="InterPro" id="IPR000326">
    <property type="entry name" value="PAP2/HPO"/>
</dbReference>
<keyword evidence="11" id="KW-1185">Reference proteome</keyword>
<evidence type="ECO:0000313" key="5">
    <source>
        <dbReference type="EMBL" id="RHL94118.1"/>
    </source>
</evidence>
<dbReference type="Proteomes" id="UP000285013">
    <property type="component" value="Unassembled WGS sequence"/>
</dbReference>
<dbReference type="GeneID" id="26158405"/>
<evidence type="ECO:0000256" key="1">
    <source>
        <dbReference type="SAM" id="Phobius"/>
    </source>
</evidence>
<feature type="transmembrane region" description="Helical" evidence="1">
    <location>
        <begin position="79"/>
        <end position="98"/>
    </location>
</feature>
<dbReference type="EMBL" id="RCXO01000010">
    <property type="protein sequence ID" value="RYT80671.1"/>
    <property type="molecule type" value="Genomic_DNA"/>
</dbReference>
<dbReference type="InterPro" id="IPR036938">
    <property type="entry name" value="PAP2/HPO_sf"/>
</dbReference>
<keyword evidence="1" id="KW-0812">Transmembrane</keyword>
<evidence type="ECO:0000313" key="11">
    <source>
        <dbReference type="Proteomes" id="UP000291191"/>
    </source>
</evidence>
<organism evidence="4 8">
    <name type="scientific">Bacteroides intestinalis</name>
    <dbReference type="NCBI Taxonomy" id="329854"/>
    <lineage>
        <taxon>Bacteria</taxon>
        <taxon>Pseudomonadati</taxon>
        <taxon>Bacteroidota</taxon>
        <taxon>Bacteroidia</taxon>
        <taxon>Bacteroidales</taxon>
        <taxon>Bacteroidaceae</taxon>
        <taxon>Bacteroides</taxon>
    </lineage>
</organism>
<dbReference type="Proteomes" id="UP000286003">
    <property type="component" value="Unassembled WGS sequence"/>
</dbReference>
<dbReference type="SMART" id="SM00014">
    <property type="entry name" value="acidPPc"/>
    <property type="match status" value="1"/>
</dbReference>
<reference evidence="7 11" key="2">
    <citation type="journal article" date="2019" name="Science, e1252229">
        <title>Invertible promoters mediate bacterial phase variation, antibiotic resistance, and host adaptation in the gut.</title>
        <authorList>
            <person name="Jiang X."/>
            <person name="Hall A.B."/>
            <person name="Arthur T.D."/>
            <person name="Plichta D.R."/>
            <person name="Covington C.T."/>
            <person name="Poyet M."/>
            <person name="Crothers J."/>
            <person name="Moses P.L."/>
            <person name="Tolonen A.C."/>
            <person name="Vlamakis H."/>
            <person name="Alm E.J."/>
            <person name="Xavier R.J."/>
        </authorList>
    </citation>
    <scope>NUCLEOTIDE SEQUENCE [LARGE SCALE GENOMIC DNA]</scope>
    <source>
        <strain evidence="7">Bf_0095</strain>
        <strain evidence="11">bf_0095</strain>
    </source>
</reference>
<feature type="transmembrane region" description="Helical" evidence="1">
    <location>
        <begin position="172"/>
        <end position="189"/>
    </location>
</feature>
<dbReference type="EMBL" id="QRQM01000024">
    <property type="protein sequence ID" value="RHN04133.1"/>
    <property type="molecule type" value="Genomic_DNA"/>
</dbReference>
<feature type="chain" id="PRO_5044593010" evidence="2">
    <location>
        <begin position="21"/>
        <end position="200"/>
    </location>
</feature>
<dbReference type="Proteomes" id="UP000291191">
    <property type="component" value="Unassembled WGS sequence"/>
</dbReference>
<name>A0A3E4L310_9BACE</name>
<feature type="domain" description="Phosphatidic acid phosphatase type 2/haloperoxidase" evidence="3">
    <location>
        <begin position="80"/>
        <end position="187"/>
    </location>
</feature>
<dbReference type="Pfam" id="PF01569">
    <property type="entry name" value="PAP2"/>
    <property type="match status" value="1"/>
</dbReference>
<evidence type="ECO:0000256" key="2">
    <source>
        <dbReference type="SAM" id="SignalP"/>
    </source>
</evidence>
<dbReference type="RefSeq" id="WP_007660893.1">
    <property type="nucleotide sequence ID" value="NZ_CABMMK010000002.1"/>
</dbReference>
<dbReference type="AlphaFoldDB" id="A0A3E4L310"/>
<dbReference type="Gene3D" id="1.20.144.10">
    <property type="entry name" value="Phosphatidic acid phosphatase type 2/haloperoxidase"/>
    <property type="match status" value="2"/>
</dbReference>
<evidence type="ECO:0000313" key="8">
    <source>
        <dbReference type="Proteomes" id="UP000284772"/>
    </source>
</evidence>
<proteinExistence type="predicted"/>
<dbReference type="Proteomes" id="UP000284772">
    <property type="component" value="Unassembled WGS sequence"/>
</dbReference>
<evidence type="ECO:0000313" key="4">
    <source>
        <dbReference type="EMBL" id="RGT51472.1"/>
    </source>
</evidence>
<keyword evidence="1" id="KW-0472">Membrane</keyword>
<evidence type="ECO:0000313" key="10">
    <source>
        <dbReference type="Proteomes" id="UP000286003"/>
    </source>
</evidence>
<dbReference type="EMBL" id="QRPE01000006">
    <property type="protein sequence ID" value="RHL94118.1"/>
    <property type="molecule type" value="Genomic_DNA"/>
</dbReference>
<dbReference type="SUPFAM" id="SSF48317">
    <property type="entry name" value="Acid phosphatase/Vanadium-dependent haloperoxidase"/>
    <property type="match status" value="1"/>
</dbReference>
<dbReference type="PANTHER" id="PTHR14969">
    <property type="entry name" value="SPHINGOSINE-1-PHOSPHATE PHOSPHOHYDROLASE"/>
    <property type="match status" value="1"/>
</dbReference>
<dbReference type="OrthoDB" id="9773582at2"/>
<comment type="caution">
    <text evidence="4">The sequence shown here is derived from an EMBL/GenBank/DDBJ whole genome shotgun (WGS) entry which is preliminary data.</text>
</comment>
<evidence type="ECO:0000313" key="6">
    <source>
        <dbReference type="EMBL" id="RHN04133.1"/>
    </source>
</evidence>
<feature type="transmembrane region" description="Helical" evidence="1">
    <location>
        <begin position="51"/>
        <end position="67"/>
    </location>
</feature>